<evidence type="ECO:0000313" key="2">
    <source>
        <dbReference type="EMBL" id="RWS05717.1"/>
    </source>
</evidence>
<dbReference type="InterPro" id="IPR004875">
    <property type="entry name" value="DDE_SF_endonuclease_dom"/>
</dbReference>
<dbReference type="EMBL" id="NCKV01052619">
    <property type="protein sequence ID" value="RWS05717.1"/>
    <property type="molecule type" value="Genomic_DNA"/>
</dbReference>
<feature type="non-terminal residue" evidence="2">
    <location>
        <position position="153"/>
    </location>
</feature>
<dbReference type="PANTHER" id="PTHR19303">
    <property type="entry name" value="TRANSPOSON"/>
    <property type="match status" value="1"/>
</dbReference>
<evidence type="ECO:0000313" key="3">
    <source>
        <dbReference type="Proteomes" id="UP000288716"/>
    </source>
</evidence>
<dbReference type="PANTHER" id="PTHR19303:SF73">
    <property type="entry name" value="PROTEIN PDC2"/>
    <property type="match status" value="1"/>
</dbReference>
<sequence length="153" mass="17872">MKPRCFKNVNLKNIGIKYYANKNAWMTAKIFQDMIKILIIIDNASSHNTFSLELKNIEFLFLPPNVTCKLQPLDLGVIAALKLKYRTRFVKFLIQSYETDILKQKLDLLTAVKYVVESWTDVSNETIVNCWKKSSLIKYETNIICENEVEEKE</sequence>
<dbReference type="GO" id="GO:0005634">
    <property type="term" value="C:nucleus"/>
    <property type="evidence" value="ECO:0007669"/>
    <property type="project" value="TreeGrafter"/>
</dbReference>
<dbReference type="STRING" id="299467.A0A443QRR5"/>
<name>A0A443QRR5_9ACAR</name>
<keyword evidence="3" id="KW-1185">Reference proteome</keyword>
<protein>
    <submittedName>
        <fullName evidence="2">Tigger transposable element-derived protein 4-like protein</fullName>
    </submittedName>
</protein>
<dbReference type="InterPro" id="IPR036397">
    <property type="entry name" value="RNaseH_sf"/>
</dbReference>
<dbReference type="Gene3D" id="3.30.420.10">
    <property type="entry name" value="Ribonuclease H-like superfamily/Ribonuclease H"/>
    <property type="match status" value="1"/>
</dbReference>
<evidence type="ECO:0000259" key="1">
    <source>
        <dbReference type="Pfam" id="PF03184"/>
    </source>
</evidence>
<feature type="domain" description="DDE-1" evidence="1">
    <location>
        <begin position="2"/>
        <end position="131"/>
    </location>
</feature>
<dbReference type="Proteomes" id="UP000288716">
    <property type="component" value="Unassembled WGS sequence"/>
</dbReference>
<organism evidence="2 3">
    <name type="scientific">Leptotrombidium deliense</name>
    <dbReference type="NCBI Taxonomy" id="299467"/>
    <lineage>
        <taxon>Eukaryota</taxon>
        <taxon>Metazoa</taxon>
        <taxon>Ecdysozoa</taxon>
        <taxon>Arthropoda</taxon>
        <taxon>Chelicerata</taxon>
        <taxon>Arachnida</taxon>
        <taxon>Acari</taxon>
        <taxon>Acariformes</taxon>
        <taxon>Trombidiformes</taxon>
        <taxon>Prostigmata</taxon>
        <taxon>Anystina</taxon>
        <taxon>Parasitengona</taxon>
        <taxon>Trombiculoidea</taxon>
        <taxon>Trombiculidae</taxon>
        <taxon>Leptotrombidium</taxon>
    </lineage>
</organism>
<accession>A0A443QRR5</accession>
<gene>
    <name evidence="2" type="ORF">B4U80_10544</name>
</gene>
<proteinExistence type="predicted"/>
<dbReference type="AlphaFoldDB" id="A0A443QRR5"/>
<dbReference type="Pfam" id="PF03184">
    <property type="entry name" value="DDE_1"/>
    <property type="match status" value="1"/>
</dbReference>
<dbReference type="GO" id="GO:0003677">
    <property type="term" value="F:DNA binding"/>
    <property type="evidence" value="ECO:0007669"/>
    <property type="project" value="TreeGrafter"/>
</dbReference>
<dbReference type="OrthoDB" id="6514731at2759"/>
<comment type="caution">
    <text evidence="2">The sequence shown here is derived from an EMBL/GenBank/DDBJ whole genome shotgun (WGS) entry which is preliminary data.</text>
</comment>
<dbReference type="VEuPathDB" id="VectorBase:LDEU014209"/>
<dbReference type="InterPro" id="IPR050863">
    <property type="entry name" value="CenT-Element_Derived"/>
</dbReference>
<reference evidence="2 3" key="1">
    <citation type="journal article" date="2018" name="Gigascience">
        <title>Genomes of trombidid mites reveal novel predicted allergens and laterally-transferred genes associated with secondary metabolism.</title>
        <authorList>
            <person name="Dong X."/>
            <person name="Chaisiri K."/>
            <person name="Xia D."/>
            <person name="Armstrong S.D."/>
            <person name="Fang Y."/>
            <person name="Donnelly M.J."/>
            <person name="Kadowaki T."/>
            <person name="McGarry J.W."/>
            <person name="Darby A.C."/>
            <person name="Makepeace B.L."/>
        </authorList>
    </citation>
    <scope>NUCLEOTIDE SEQUENCE [LARGE SCALE GENOMIC DNA]</scope>
    <source>
        <strain evidence="2">UoL-UT</strain>
    </source>
</reference>